<reference evidence="7 8" key="1">
    <citation type="journal article" date="2023" name="Life. Sci Alliance">
        <title>Evolutionary insights into 3D genome organization and epigenetic landscape of Vigna mungo.</title>
        <authorList>
            <person name="Junaid A."/>
            <person name="Singh B."/>
            <person name="Bhatia S."/>
        </authorList>
    </citation>
    <scope>NUCLEOTIDE SEQUENCE [LARGE SCALE GENOMIC DNA]</scope>
    <source>
        <strain evidence="7">Urdbean</strain>
    </source>
</reference>
<dbReference type="EMBL" id="CP144698">
    <property type="protein sequence ID" value="WVZ16121.1"/>
    <property type="molecule type" value="Genomic_DNA"/>
</dbReference>
<feature type="domain" description="Serine-threonine/tyrosine-protein kinase catalytic" evidence="6">
    <location>
        <begin position="34"/>
        <end position="150"/>
    </location>
</feature>
<dbReference type="GO" id="GO:0005524">
    <property type="term" value="F:ATP binding"/>
    <property type="evidence" value="ECO:0007669"/>
    <property type="project" value="UniProtKB-KW"/>
</dbReference>
<dbReference type="SUPFAM" id="SSF56112">
    <property type="entry name" value="Protein kinase-like (PK-like)"/>
    <property type="match status" value="1"/>
</dbReference>
<evidence type="ECO:0000256" key="2">
    <source>
        <dbReference type="ARBA" id="ARBA00022679"/>
    </source>
</evidence>
<proteinExistence type="predicted"/>
<dbReference type="AlphaFoldDB" id="A0AAQ3NTC9"/>
<evidence type="ECO:0000256" key="4">
    <source>
        <dbReference type="ARBA" id="ARBA00022777"/>
    </source>
</evidence>
<name>A0AAQ3NTC9_VIGMU</name>
<evidence type="ECO:0000256" key="5">
    <source>
        <dbReference type="ARBA" id="ARBA00022840"/>
    </source>
</evidence>
<gene>
    <name evidence="7" type="ORF">V8G54_009103</name>
</gene>
<dbReference type="Pfam" id="PF07714">
    <property type="entry name" value="PK_Tyr_Ser-Thr"/>
    <property type="match status" value="1"/>
</dbReference>
<dbReference type="PANTHER" id="PTHR27002">
    <property type="entry name" value="RECEPTOR-LIKE SERINE/THREONINE-PROTEIN KINASE SD1-8"/>
    <property type="match status" value="1"/>
</dbReference>
<sequence length="200" mass="22547">MAPTLPHNSWDCQRAFVSTPRFPVEDYSQRSQSNGYMAPEYAVDGLYSIKSDVFSFGILLLEIVCGTKNRALCHGNQTLNLVGYVSTQQTYYFSMAWTLWKEQNALQLIDSSIKDSCVVSEVLRCIHVSLLCVQQYPDDRPTMTSVIQMLGSEMELVNPKEPGFFPTRISDQGSQLNILLEFALEVLALHSQRILVSKPV</sequence>
<evidence type="ECO:0000259" key="6">
    <source>
        <dbReference type="Pfam" id="PF07714"/>
    </source>
</evidence>
<keyword evidence="1" id="KW-0723">Serine/threonine-protein kinase</keyword>
<dbReference type="Proteomes" id="UP001374535">
    <property type="component" value="Chromosome 3"/>
</dbReference>
<organism evidence="7 8">
    <name type="scientific">Vigna mungo</name>
    <name type="common">Black gram</name>
    <name type="synonym">Phaseolus mungo</name>
    <dbReference type="NCBI Taxonomy" id="3915"/>
    <lineage>
        <taxon>Eukaryota</taxon>
        <taxon>Viridiplantae</taxon>
        <taxon>Streptophyta</taxon>
        <taxon>Embryophyta</taxon>
        <taxon>Tracheophyta</taxon>
        <taxon>Spermatophyta</taxon>
        <taxon>Magnoliopsida</taxon>
        <taxon>eudicotyledons</taxon>
        <taxon>Gunneridae</taxon>
        <taxon>Pentapetalae</taxon>
        <taxon>rosids</taxon>
        <taxon>fabids</taxon>
        <taxon>Fabales</taxon>
        <taxon>Fabaceae</taxon>
        <taxon>Papilionoideae</taxon>
        <taxon>50 kb inversion clade</taxon>
        <taxon>NPAAA clade</taxon>
        <taxon>indigoferoid/millettioid clade</taxon>
        <taxon>Phaseoleae</taxon>
        <taxon>Vigna</taxon>
    </lineage>
</organism>
<dbReference type="Gene3D" id="1.10.510.10">
    <property type="entry name" value="Transferase(Phosphotransferase) domain 1"/>
    <property type="match status" value="1"/>
</dbReference>
<evidence type="ECO:0000313" key="8">
    <source>
        <dbReference type="Proteomes" id="UP001374535"/>
    </source>
</evidence>
<dbReference type="PANTHER" id="PTHR27002:SF930">
    <property type="entry name" value="RECEPTOR-LIKE SERINE_THREONINE-PROTEIN KINASE"/>
    <property type="match status" value="1"/>
</dbReference>
<evidence type="ECO:0000256" key="3">
    <source>
        <dbReference type="ARBA" id="ARBA00022741"/>
    </source>
</evidence>
<evidence type="ECO:0000313" key="7">
    <source>
        <dbReference type="EMBL" id="WVZ16121.1"/>
    </source>
</evidence>
<dbReference type="GO" id="GO:0004674">
    <property type="term" value="F:protein serine/threonine kinase activity"/>
    <property type="evidence" value="ECO:0007669"/>
    <property type="project" value="UniProtKB-KW"/>
</dbReference>
<keyword evidence="8" id="KW-1185">Reference proteome</keyword>
<keyword evidence="4" id="KW-0418">Kinase</keyword>
<accession>A0AAQ3NTC9</accession>
<keyword evidence="2" id="KW-0808">Transferase</keyword>
<keyword evidence="5" id="KW-0067">ATP-binding</keyword>
<dbReference type="InterPro" id="IPR011009">
    <property type="entry name" value="Kinase-like_dom_sf"/>
</dbReference>
<dbReference type="InterPro" id="IPR001245">
    <property type="entry name" value="Ser-Thr/Tyr_kinase_cat_dom"/>
</dbReference>
<evidence type="ECO:0000256" key="1">
    <source>
        <dbReference type="ARBA" id="ARBA00022527"/>
    </source>
</evidence>
<keyword evidence="3" id="KW-0547">Nucleotide-binding</keyword>
<protein>
    <recommendedName>
        <fullName evidence="6">Serine-threonine/tyrosine-protein kinase catalytic domain-containing protein</fullName>
    </recommendedName>
</protein>
<dbReference type="GO" id="GO:0005886">
    <property type="term" value="C:plasma membrane"/>
    <property type="evidence" value="ECO:0007669"/>
    <property type="project" value="TreeGrafter"/>
</dbReference>